<dbReference type="KEGG" id="tem:JW646_11630"/>
<dbReference type="GO" id="GO:0005886">
    <property type="term" value="C:plasma membrane"/>
    <property type="evidence" value="ECO:0007669"/>
    <property type="project" value="UniProtKB-SubCell"/>
</dbReference>
<evidence type="ECO:0000256" key="5">
    <source>
        <dbReference type="ARBA" id="ARBA00023136"/>
    </source>
</evidence>
<feature type="domain" description="Major facilitator superfamily (MFS) profile" evidence="7">
    <location>
        <begin position="6"/>
        <end position="404"/>
    </location>
</feature>
<evidence type="ECO:0000313" key="8">
    <source>
        <dbReference type="EMBL" id="UEL46302.1"/>
    </source>
</evidence>
<evidence type="ECO:0000313" key="9">
    <source>
        <dbReference type="Proteomes" id="UP001198983"/>
    </source>
</evidence>
<dbReference type="InterPro" id="IPR036259">
    <property type="entry name" value="MFS_trans_sf"/>
</dbReference>
<keyword evidence="2" id="KW-0813">Transport</keyword>
<keyword evidence="5 6" id="KW-0472">Membrane</keyword>
<feature type="transmembrane region" description="Helical" evidence="6">
    <location>
        <begin position="74"/>
        <end position="91"/>
    </location>
</feature>
<feature type="transmembrane region" description="Helical" evidence="6">
    <location>
        <begin position="167"/>
        <end position="186"/>
    </location>
</feature>
<feature type="transmembrane region" description="Helical" evidence="6">
    <location>
        <begin position="97"/>
        <end position="118"/>
    </location>
</feature>
<keyword evidence="9" id="KW-1185">Reference proteome</keyword>
<comment type="subcellular location">
    <subcellularLocation>
        <location evidence="1">Cell membrane</location>
        <topology evidence="1">Multi-pass membrane protein</topology>
    </subcellularLocation>
</comment>
<dbReference type="Proteomes" id="UP001198983">
    <property type="component" value="Chromosome"/>
</dbReference>
<dbReference type="AlphaFoldDB" id="A0AAX2ZD30"/>
<feature type="transmembrane region" description="Helical" evidence="6">
    <location>
        <begin position="47"/>
        <end position="67"/>
    </location>
</feature>
<evidence type="ECO:0000256" key="4">
    <source>
        <dbReference type="ARBA" id="ARBA00022989"/>
    </source>
</evidence>
<feature type="transmembrane region" description="Helical" evidence="6">
    <location>
        <begin position="223"/>
        <end position="241"/>
    </location>
</feature>
<name>A0AAX2ZD30_9FIRM</name>
<evidence type="ECO:0000256" key="2">
    <source>
        <dbReference type="ARBA" id="ARBA00022448"/>
    </source>
</evidence>
<organism evidence="8 9">
    <name type="scientific">Terrisporobacter hibernicus</name>
    <dbReference type="NCBI Taxonomy" id="2813371"/>
    <lineage>
        <taxon>Bacteria</taxon>
        <taxon>Bacillati</taxon>
        <taxon>Bacillota</taxon>
        <taxon>Clostridia</taxon>
        <taxon>Peptostreptococcales</taxon>
        <taxon>Peptostreptococcaceae</taxon>
        <taxon>Terrisporobacter</taxon>
    </lineage>
</organism>
<feature type="transmembrane region" description="Helical" evidence="6">
    <location>
        <begin position="355"/>
        <end position="374"/>
    </location>
</feature>
<feature type="transmembrane region" description="Helical" evidence="6">
    <location>
        <begin position="130"/>
        <end position="147"/>
    </location>
</feature>
<evidence type="ECO:0000256" key="1">
    <source>
        <dbReference type="ARBA" id="ARBA00004651"/>
    </source>
</evidence>
<keyword evidence="4 6" id="KW-1133">Transmembrane helix</keyword>
<dbReference type="SUPFAM" id="SSF103473">
    <property type="entry name" value="MFS general substrate transporter"/>
    <property type="match status" value="1"/>
</dbReference>
<feature type="transmembrane region" description="Helical" evidence="6">
    <location>
        <begin position="380"/>
        <end position="401"/>
    </location>
</feature>
<dbReference type="InterPro" id="IPR011701">
    <property type="entry name" value="MFS"/>
</dbReference>
<proteinExistence type="predicted"/>
<feature type="transmembrane region" description="Helical" evidence="6">
    <location>
        <begin position="317"/>
        <end position="343"/>
    </location>
</feature>
<sequence>MKKLNRWIYAVVGTIVLLFAGLIYAWSVLASPIGQEFTNWSTAQLSLTFTIGMTMFCLGGLVGGLLSNKVNVKYNVWASAILFLIAFYISSKTTTLIGLYVGFGILAGFASGLAYNAVMSTMSKWFPDKQGLISGILLMGFGIGSFITGKVYQAYTPTEIGGWRTSFMIFGVLLFIVIGIGGFFFIKPGDDFVPPKNKSETNKNKNFEDGIDVHASIMIKRPAFWLFFTWAVLLSGAGLALISQAKGVAMEVGPQVDPSTIATVVGLISIFNGIGRVVYGGMFDKIGRKKTMFIINIVFFISVGILILALMNKSFLLIVLGFMCCGFSYGGIPTTSSAFVNAFYGPTYYPINFPIVNLSLIVASFGGTIAGYLYDSSGSYLTTFILMISAVVIGFICFLGIKRP</sequence>
<reference evidence="8 9" key="1">
    <citation type="journal article" date="2023" name="Int. J. Syst. Evol. Microbiol.">
        <title>Terrisporobacter hibernicus sp. nov., isolated from bovine faeces in Northern Ireland.</title>
        <authorList>
            <person name="Mitchell M."/>
            <person name="Nguyen S.V."/>
            <person name="Connor M."/>
            <person name="Fairley D.J."/>
            <person name="Donoghue O."/>
            <person name="Marshall H."/>
            <person name="Koolman L."/>
            <person name="McMullan G."/>
            <person name="Schaffer K.E."/>
            <person name="McGrath J.W."/>
            <person name="Fanning S."/>
        </authorList>
    </citation>
    <scope>NUCLEOTIDE SEQUENCE [LARGE SCALE GENOMIC DNA]</scope>
    <source>
        <strain evidence="8 9">MCA3</strain>
    </source>
</reference>
<dbReference type="Gene3D" id="1.20.1250.20">
    <property type="entry name" value="MFS general substrate transporter like domains"/>
    <property type="match status" value="2"/>
</dbReference>
<feature type="transmembrane region" description="Helical" evidence="6">
    <location>
        <begin position="291"/>
        <end position="311"/>
    </location>
</feature>
<accession>A0AAX2ZD30</accession>
<dbReference type="InterPro" id="IPR050327">
    <property type="entry name" value="Proton-linked_MCT"/>
</dbReference>
<dbReference type="InterPro" id="IPR020846">
    <property type="entry name" value="MFS_dom"/>
</dbReference>
<dbReference type="GO" id="GO:0022857">
    <property type="term" value="F:transmembrane transporter activity"/>
    <property type="evidence" value="ECO:0007669"/>
    <property type="project" value="InterPro"/>
</dbReference>
<evidence type="ECO:0000259" key="7">
    <source>
        <dbReference type="PROSITE" id="PS50850"/>
    </source>
</evidence>
<feature type="transmembrane region" description="Helical" evidence="6">
    <location>
        <begin position="7"/>
        <end position="27"/>
    </location>
</feature>
<dbReference type="PANTHER" id="PTHR11360">
    <property type="entry name" value="MONOCARBOXYLATE TRANSPORTER"/>
    <property type="match status" value="1"/>
</dbReference>
<gene>
    <name evidence="8" type="ORF">JW646_11630</name>
</gene>
<evidence type="ECO:0000256" key="3">
    <source>
        <dbReference type="ARBA" id="ARBA00022692"/>
    </source>
</evidence>
<evidence type="ECO:0000256" key="6">
    <source>
        <dbReference type="SAM" id="Phobius"/>
    </source>
</evidence>
<keyword evidence="3 6" id="KW-0812">Transmembrane</keyword>
<dbReference type="RefSeq" id="WP_228415265.1">
    <property type="nucleotide sequence ID" value="NZ_CP081135.1"/>
</dbReference>
<feature type="transmembrane region" description="Helical" evidence="6">
    <location>
        <begin position="261"/>
        <end position="279"/>
    </location>
</feature>
<protein>
    <submittedName>
        <fullName evidence="8">MFS transporter</fullName>
    </submittedName>
</protein>
<dbReference type="EMBL" id="CP081135">
    <property type="protein sequence ID" value="UEL46302.1"/>
    <property type="molecule type" value="Genomic_DNA"/>
</dbReference>
<dbReference type="PROSITE" id="PS50850">
    <property type="entry name" value="MFS"/>
    <property type="match status" value="1"/>
</dbReference>
<dbReference type="Pfam" id="PF07690">
    <property type="entry name" value="MFS_1"/>
    <property type="match status" value="2"/>
</dbReference>